<keyword evidence="5 6" id="KW-0472">Membrane</keyword>
<dbReference type="InterPro" id="IPR036259">
    <property type="entry name" value="MFS_trans_sf"/>
</dbReference>
<feature type="transmembrane region" description="Helical" evidence="6">
    <location>
        <begin position="320"/>
        <end position="341"/>
    </location>
</feature>
<dbReference type="InterPro" id="IPR020846">
    <property type="entry name" value="MFS_dom"/>
</dbReference>
<feature type="transmembrane region" description="Helical" evidence="6">
    <location>
        <begin position="174"/>
        <end position="195"/>
    </location>
</feature>
<dbReference type="PANTHER" id="PTHR23501:SF109">
    <property type="entry name" value="MAJOR FACILITATOR SUPERFAMILY (MFS) PROFILE DOMAIN-CONTAINING PROTEIN-RELATED"/>
    <property type="match status" value="1"/>
</dbReference>
<feature type="transmembrane region" description="Helical" evidence="6">
    <location>
        <begin position="210"/>
        <end position="229"/>
    </location>
</feature>
<proteinExistence type="predicted"/>
<keyword evidence="9" id="KW-1185">Reference proteome</keyword>
<evidence type="ECO:0000313" key="9">
    <source>
        <dbReference type="Proteomes" id="UP000235786"/>
    </source>
</evidence>
<feature type="transmembrane region" description="Helical" evidence="6">
    <location>
        <begin position="88"/>
        <end position="107"/>
    </location>
</feature>
<dbReference type="PANTHER" id="PTHR23501">
    <property type="entry name" value="MAJOR FACILITATOR SUPERFAMILY"/>
    <property type="match status" value="1"/>
</dbReference>
<evidence type="ECO:0000256" key="5">
    <source>
        <dbReference type="ARBA" id="ARBA00023136"/>
    </source>
</evidence>
<evidence type="ECO:0000256" key="4">
    <source>
        <dbReference type="ARBA" id="ARBA00022989"/>
    </source>
</evidence>
<evidence type="ECO:0000256" key="3">
    <source>
        <dbReference type="ARBA" id="ARBA00022692"/>
    </source>
</evidence>
<comment type="subcellular location">
    <subcellularLocation>
        <location evidence="1">Membrane</location>
        <topology evidence="1">Multi-pass membrane protein</topology>
    </subcellularLocation>
</comment>
<reference evidence="8 9" key="1">
    <citation type="submission" date="2016-04" db="EMBL/GenBank/DDBJ databases">
        <title>A degradative enzymes factory behind the ericoid mycorrhizal symbiosis.</title>
        <authorList>
            <consortium name="DOE Joint Genome Institute"/>
            <person name="Martino E."/>
            <person name="Morin E."/>
            <person name="Grelet G."/>
            <person name="Kuo A."/>
            <person name="Kohler A."/>
            <person name="Daghino S."/>
            <person name="Barry K."/>
            <person name="Choi C."/>
            <person name="Cichocki N."/>
            <person name="Clum A."/>
            <person name="Copeland A."/>
            <person name="Hainaut M."/>
            <person name="Haridas S."/>
            <person name="Labutti K."/>
            <person name="Lindquist E."/>
            <person name="Lipzen A."/>
            <person name="Khouja H.-R."/>
            <person name="Murat C."/>
            <person name="Ohm R."/>
            <person name="Olson A."/>
            <person name="Spatafora J."/>
            <person name="Veneault-Fourrey C."/>
            <person name="Henrissat B."/>
            <person name="Grigoriev I."/>
            <person name="Martin F."/>
            <person name="Perotto S."/>
        </authorList>
    </citation>
    <scope>NUCLEOTIDE SEQUENCE [LARGE SCALE GENOMIC DNA]</scope>
    <source>
        <strain evidence="8 9">F</strain>
    </source>
</reference>
<dbReference type="CDD" id="cd06179">
    <property type="entry name" value="MFS_TRI12_like"/>
    <property type="match status" value="1"/>
</dbReference>
<feature type="transmembrane region" description="Helical" evidence="6">
    <location>
        <begin position="388"/>
        <end position="406"/>
    </location>
</feature>
<dbReference type="SUPFAM" id="SSF103473">
    <property type="entry name" value="MFS general substrate transporter"/>
    <property type="match status" value="1"/>
</dbReference>
<feature type="transmembrane region" description="Helical" evidence="6">
    <location>
        <begin position="144"/>
        <end position="162"/>
    </location>
</feature>
<evidence type="ECO:0000256" key="2">
    <source>
        <dbReference type="ARBA" id="ARBA00022448"/>
    </source>
</evidence>
<sequence length="589" mass="62668">MDKTDLATQHHEHALDGVVTNDERPDSISSEAVGGASVDDLPANYFLSYKFIGSFIGFALAYQSNFLGFTMIANVLTVIDADLGPSDQSIWVLLSYILSESVTFTVIGQLSDIFGRRWYYIGGTILALIGAIICSRATSVNMVIGGMVPSGVGAGIQAASAIASGEMVPNKHRYIALGAIFMMLSPISSIGPGLARTFVVHTSAGWRWCYYVLILLNGISLILLIFCYFPPTFKQLHQGRTKIQLIKSLDYGGIVLFSGSLASLLLGISWGGQKYPWKSGDVIGTIVGGCVGMGVFFVYENLSGVKTPLIPMRLLKNLNYVTLMICSSMGVMVFYALSIVWPQQIVAIFSKTGTTVGWLSCTLTAGAVSGQGIGALITAILPGIKYQLICACCIFTIFIGAMAAINPSREGMAVSFSLLGGIGIGYMEVITVAGGILMVEPENIGVAIGIQYALRLGLTSLSTSIYATILSNEVTKNLPAYVIPAVIKSGLSKTAAIQLLEAIATGNTTLIESVPGITPSIITVATTASKFAYQKSFEIVYFVSIAFGVVAITTAMVVSNKKLNEAMTPEIARKLQGVGKPRRNDEEKM</sequence>
<feature type="transmembrane region" description="Helical" evidence="6">
    <location>
        <begin position="51"/>
        <end position="76"/>
    </location>
</feature>
<feature type="transmembrane region" description="Helical" evidence="6">
    <location>
        <begin position="282"/>
        <end position="299"/>
    </location>
</feature>
<feature type="transmembrane region" description="Helical" evidence="6">
    <location>
        <begin position="119"/>
        <end position="138"/>
    </location>
</feature>
<keyword evidence="2" id="KW-0813">Transport</keyword>
<dbReference type="EMBL" id="KZ613956">
    <property type="protein sequence ID" value="PMD33520.1"/>
    <property type="molecule type" value="Genomic_DNA"/>
</dbReference>
<evidence type="ECO:0000313" key="8">
    <source>
        <dbReference type="EMBL" id="PMD33520.1"/>
    </source>
</evidence>
<dbReference type="OrthoDB" id="4139357at2759"/>
<feature type="domain" description="Major facilitator superfamily (MFS) profile" evidence="7">
    <location>
        <begin position="54"/>
        <end position="563"/>
    </location>
</feature>
<keyword evidence="4 6" id="KW-1133">Transmembrane helix</keyword>
<dbReference type="GO" id="GO:0005886">
    <property type="term" value="C:plasma membrane"/>
    <property type="evidence" value="ECO:0007669"/>
    <property type="project" value="TreeGrafter"/>
</dbReference>
<gene>
    <name evidence="8" type="ORF">L207DRAFT_438791</name>
</gene>
<feature type="transmembrane region" description="Helical" evidence="6">
    <location>
        <begin position="249"/>
        <end position="270"/>
    </location>
</feature>
<dbReference type="InterPro" id="IPR053791">
    <property type="entry name" value="MFS_Tri12-like"/>
</dbReference>
<evidence type="ECO:0000259" key="7">
    <source>
        <dbReference type="PROSITE" id="PS50850"/>
    </source>
</evidence>
<evidence type="ECO:0000256" key="1">
    <source>
        <dbReference type="ARBA" id="ARBA00004141"/>
    </source>
</evidence>
<dbReference type="Gene3D" id="1.20.1250.20">
    <property type="entry name" value="MFS general substrate transporter like domains"/>
    <property type="match status" value="1"/>
</dbReference>
<name>A0A2J6R4T1_HYAVF</name>
<accession>A0A2J6R4T1</accession>
<organism evidence="8 9">
    <name type="scientific">Hyaloscypha variabilis (strain UAMH 11265 / GT02V1 / F)</name>
    <name type="common">Meliniomyces variabilis</name>
    <dbReference type="NCBI Taxonomy" id="1149755"/>
    <lineage>
        <taxon>Eukaryota</taxon>
        <taxon>Fungi</taxon>
        <taxon>Dikarya</taxon>
        <taxon>Ascomycota</taxon>
        <taxon>Pezizomycotina</taxon>
        <taxon>Leotiomycetes</taxon>
        <taxon>Helotiales</taxon>
        <taxon>Hyaloscyphaceae</taxon>
        <taxon>Hyaloscypha</taxon>
        <taxon>Hyaloscypha variabilis</taxon>
    </lineage>
</organism>
<feature type="transmembrane region" description="Helical" evidence="6">
    <location>
        <begin position="539"/>
        <end position="558"/>
    </location>
</feature>
<feature type="transmembrane region" description="Helical" evidence="6">
    <location>
        <begin position="356"/>
        <end position="381"/>
    </location>
</feature>
<feature type="transmembrane region" description="Helical" evidence="6">
    <location>
        <begin position="418"/>
        <end position="440"/>
    </location>
</feature>
<dbReference type="AlphaFoldDB" id="A0A2J6R4T1"/>
<protein>
    <submittedName>
        <fullName evidence="8">Fungal trichothecene efflux pump</fullName>
    </submittedName>
</protein>
<dbReference type="InterPro" id="IPR010573">
    <property type="entry name" value="MFS_Str1/Tri12-like"/>
</dbReference>
<dbReference type="PROSITE" id="PS00216">
    <property type="entry name" value="SUGAR_TRANSPORT_1"/>
    <property type="match status" value="1"/>
</dbReference>
<dbReference type="InterPro" id="IPR005829">
    <property type="entry name" value="Sugar_transporter_CS"/>
</dbReference>
<evidence type="ECO:0000256" key="6">
    <source>
        <dbReference type="SAM" id="Phobius"/>
    </source>
</evidence>
<dbReference type="Proteomes" id="UP000235786">
    <property type="component" value="Unassembled WGS sequence"/>
</dbReference>
<keyword evidence="3 6" id="KW-0812">Transmembrane</keyword>
<dbReference type="Pfam" id="PF06609">
    <property type="entry name" value="TRI12"/>
    <property type="match status" value="1"/>
</dbReference>
<dbReference type="GO" id="GO:0022857">
    <property type="term" value="F:transmembrane transporter activity"/>
    <property type="evidence" value="ECO:0007669"/>
    <property type="project" value="InterPro"/>
</dbReference>
<dbReference type="PROSITE" id="PS50850">
    <property type="entry name" value="MFS"/>
    <property type="match status" value="1"/>
</dbReference>